<accession>A0A7K1Y640</accession>
<dbReference type="RefSeq" id="WP_160843203.1">
    <property type="nucleotide sequence ID" value="NZ_WVHT01000001.1"/>
</dbReference>
<proteinExistence type="inferred from homology"/>
<dbReference type="Proteomes" id="UP000466586">
    <property type="component" value="Unassembled WGS sequence"/>
</dbReference>
<feature type="domain" description="AB hydrolase-1" evidence="4">
    <location>
        <begin position="50"/>
        <end position="163"/>
    </location>
</feature>
<comment type="caution">
    <text evidence="5">The sequence shown here is derived from an EMBL/GenBank/DDBJ whole genome shotgun (WGS) entry which is preliminary data.</text>
</comment>
<dbReference type="Pfam" id="PF00561">
    <property type="entry name" value="Abhydrolase_1"/>
    <property type="match status" value="2"/>
</dbReference>
<keyword evidence="2 5" id="KW-0378">Hydrolase</keyword>
<evidence type="ECO:0000259" key="4">
    <source>
        <dbReference type="Pfam" id="PF00561"/>
    </source>
</evidence>
<sequence length="321" mass="36115">MKKSILLSFILLSFIVVNAQQKTVDSFTDGKYVTVNGAKLWVVTVGEGDPIIFIAGGPGGAHRGLRSFDPLAAERHQLIYFDAFGRGKSDTAKVVSEYTLARDIEDIEGLRKALKLDKITVLGHSYGGVVAQGYAVKYPEHLSHLILADTFHSFVMWQENDDNSNHEIKTNYPEVWAELMAIREKGGVSSDADHQEVYGKVPYGFLYAYNPARFESRGGGKPYPNSMNAKLYYQMVGKDGDFIVGSDIGTFDYRKQLKNIKMPVLIIGGRFDRVATPWMMVKYKEYCPQAKFVMFEKSGHNPQVEEPEKEFPVINEFLKSK</sequence>
<dbReference type="PRINTS" id="PR00111">
    <property type="entry name" value="ABHYDROLASE"/>
</dbReference>
<comment type="similarity">
    <text evidence="1">Belongs to the peptidase S33 family.</text>
</comment>
<evidence type="ECO:0000313" key="6">
    <source>
        <dbReference type="Proteomes" id="UP000466586"/>
    </source>
</evidence>
<dbReference type="InterPro" id="IPR050266">
    <property type="entry name" value="AB_hydrolase_sf"/>
</dbReference>
<evidence type="ECO:0000256" key="1">
    <source>
        <dbReference type="ARBA" id="ARBA00010088"/>
    </source>
</evidence>
<feature type="chain" id="PRO_5029659962" evidence="3">
    <location>
        <begin position="20"/>
        <end position="321"/>
    </location>
</feature>
<dbReference type="InterPro" id="IPR029058">
    <property type="entry name" value="AB_hydrolase_fold"/>
</dbReference>
<dbReference type="InterPro" id="IPR002410">
    <property type="entry name" value="Peptidase_S33"/>
</dbReference>
<evidence type="ECO:0000256" key="2">
    <source>
        <dbReference type="ARBA" id="ARBA00022801"/>
    </source>
</evidence>
<feature type="signal peptide" evidence="3">
    <location>
        <begin position="1"/>
        <end position="19"/>
    </location>
</feature>
<keyword evidence="3" id="KW-0732">Signal</keyword>
<dbReference type="InterPro" id="IPR000073">
    <property type="entry name" value="AB_hydrolase_1"/>
</dbReference>
<dbReference type="GO" id="GO:0046464">
    <property type="term" value="P:acylglycerol catabolic process"/>
    <property type="evidence" value="ECO:0007669"/>
    <property type="project" value="TreeGrafter"/>
</dbReference>
<name>A0A7K1Y640_9SPHI</name>
<evidence type="ECO:0000256" key="3">
    <source>
        <dbReference type="SAM" id="SignalP"/>
    </source>
</evidence>
<dbReference type="SUPFAM" id="SSF53474">
    <property type="entry name" value="alpha/beta-Hydrolases"/>
    <property type="match status" value="1"/>
</dbReference>
<dbReference type="PANTHER" id="PTHR43798:SF33">
    <property type="entry name" value="HYDROLASE, PUTATIVE (AFU_ORTHOLOGUE AFUA_2G14860)-RELATED"/>
    <property type="match status" value="1"/>
</dbReference>
<evidence type="ECO:0000313" key="5">
    <source>
        <dbReference type="EMBL" id="MXV50046.1"/>
    </source>
</evidence>
<dbReference type="EMBL" id="WVHT01000001">
    <property type="protein sequence ID" value="MXV50046.1"/>
    <property type="molecule type" value="Genomic_DNA"/>
</dbReference>
<feature type="domain" description="AB hydrolase-1" evidence="4">
    <location>
        <begin position="248"/>
        <end position="307"/>
    </location>
</feature>
<gene>
    <name evidence="5" type="ORF">GS399_03610</name>
</gene>
<dbReference type="GO" id="GO:0047372">
    <property type="term" value="F:monoacylglycerol lipase activity"/>
    <property type="evidence" value="ECO:0007669"/>
    <property type="project" value="TreeGrafter"/>
</dbReference>
<keyword evidence="6" id="KW-1185">Reference proteome</keyword>
<organism evidence="5 6">
    <name type="scientific">Hufsiella arboris</name>
    <dbReference type="NCBI Taxonomy" id="2695275"/>
    <lineage>
        <taxon>Bacteria</taxon>
        <taxon>Pseudomonadati</taxon>
        <taxon>Bacteroidota</taxon>
        <taxon>Sphingobacteriia</taxon>
        <taxon>Sphingobacteriales</taxon>
        <taxon>Sphingobacteriaceae</taxon>
        <taxon>Hufsiella</taxon>
    </lineage>
</organism>
<dbReference type="Gene3D" id="3.40.50.1820">
    <property type="entry name" value="alpha/beta hydrolase"/>
    <property type="match status" value="1"/>
</dbReference>
<dbReference type="GO" id="GO:0016020">
    <property type="term" value="C:membrane"/>
    <property type="evidence" value="ECO:0007669"/>
    <property type="project" value="TreeGrafter"/>
</dbReference>
<dbReference type="PRINTS" id="PR00793">
    <property type="entry name" value="PROAMNOPTASE"/>
</dbReference>
<dbReference type="AlphaFoldDB" id="A0A7K1Y640"/>
<dbReference type="GO" id="GO:0008233">
    <property type="term" value="F:peptidase activity"/>
    <property type="evidence" value="ECO:0007669"/>
    <property type="project" value="InterPro"/>
</dbReference>
<dbReference type="GO" id="GO:0006508">
    <property type="term" value="P:proteolysis"/>
    <property type="evidence" value="ECO:0007669"/>
    <property type="project" value="InterPro"/>
</dbReference>
<protein>
    <submittedName>
        <fullName evidence="5">Alpha/beta fold hydrolase</fullName>
    </submittedName>
</protein>
<dbReference type="PANTHER" id="PTHR43798">
    <property type="entry name" value="MONOACYLGLYCEROL LIPASE"/>
    <property type="match status" value="1"/>
</dbReference>
<reference evidence="5 6" key="1">
    <citation type="submission" date="2019-11" db="EMBL/GenBank/DDBJ databases">
        <title>Pedobacter sp. HMF7647 Genome sequencing and assembly.</title>
        <authorList>
            <person name="Kang H."/>
            <person name="Kim H."/>
            <person name="Joh K."/>
        </authorList>
    </citation>
    <scope>NUCLEOTIDE SEQUENCE [LARGE SCALE GENOMIC DNA]</scope>
    <source>
        <strain evidence="5 6">HMF7647</strain>
    </source>
</reference>